<keyword evidence="2" id="KW-0169">Cobalamin biosynthesis</keyword>
<dbReference type="InterPro" id="IPR050714">
    <property type="entry name" value="Cobalamin_biosynth_MTase"/>
</dbReference>
<gene>
    <name evidence="7" type="ORF">KV203_09630</name>
</gene>
<protein>
    <submittedName>
        <fullName evidence="7">Bifunctional cobalt-precorrin-7 (C(5))-methyltransferase/cobalt-precorrin-6B (C(15))-methyltransferase</fullName>
    </submittedName>
</protein>
<dbReference type="NCBIfam" id="TIGR02467">
    <property type="entry name" value="CbiE"/>
    <property type="match status" value="1"/>
</dbReference>
<evidence type="ECO:0000256" key="2">
    <source>
        <dbReference type="ARBA" id="ARBA00022573"/>
    </source>
</evidence>
<dbReference type="InterPro" id="IPR000878">
    <property type="entry name" value="4pyrrol_Mease"/>
</dbReference>
<dbReference type="Pfam" id="PF00590">
    <property type="entry name" value="TP_methylase"/>
    <property type="match status" value="1"/>
</dbReference>
<dbReference type="PANTHER" id="PTHR43182:SF1">
    <property type="entry name" value="COBALT-PRECORRIN-7 C(5)-METHYLTRANSFERASE"/>
    <property type="match status" value="1"/>
</dbReference>
<dbReference type="NCBIfam" id="TIGR02469">
    <property type="entry name" value="CbiT"/>
    <property type="match status" value="1"/>
</dbReference>
<dbReference type="EMBL" id="CP079105">
    <property type="protein sequence ID" value="QXQ15521.1"/>
    <property type="molecule type" value="Genomic_DNA"/>
</dbReference>
<dbReference type="InterPro" id="IPR029063">
    <property type="entry name" value="SAM-dependent_MTases_sf"/>
</dbReference>
<dbReference type="CDD" id="cd11644">
    <property type="entry name" value="Precorrin-6Y-MT"/>
    <property type="match status" value="1"/>
</dbReference>
<dbReference type="InterPro" id="IPR006365">
    <property type="entry name" value="Cbl_synth_CobL"/>
</dbReference>
<dbReference type="CDD" id="cd02440">
    <property type="entry name" value="AdoMet_MTases"/>
    <property type="match status" value="1"/>
</dbReference>
<dbReference type="PANTHER" id="PTHR43182">
    <property type="entry name" value="COBALT-PRECORRIN-6B C(15)-METHYLTRANSFERASE (DECARBOXYLATING)"/>
    <property type="match status" value="1"/>
</dbReference>
<proteinExistence type="predicted"/>
<dbReference type="Gene3D" id="3.40.1010.10">
    <property type="entry name" value="Cobalt-precorrin-4 Transmethylase, Domain 1"/>
    <property type="match status" value="1"/>
</dbReference>
<name>A0ABX8SDL3_9ACTN</name>
<evidence type="ECO:0000259" key="6">
    <source>
        <dbReference type="Pfam" id="PF00590"/>
    </source>
</evidence>
<dbReference type="SUPFAM" id="SSF53790">
    <property type="entry name" value="Tetrapyrrole methylase"/>
    <property type="match status" value="1"/>
</dbReference>
<reference evidence="7" key="1">
    <citation type="submission" date="2021-07" db="EMBL/GenBank/DDBJ databases">
        <title>Candidatus Kaistella beijingensis sp. nov. isolated from a municipal wastewater treatment plant is involved in sludge foaming.</title>
        <authorList>
            <person name="Song Y."/>
            <person name="Liu S.-J."/>
        </authorList>
    </citation>
    <scope>NUCLEOTIDE SEQUENCE</scope>
    <source>
        <strain evidence="7">DSM 43998</strain>
    </source>
</reference>
<dbReference type="Proteomes" id="UP000887023">
    <property type="component" value="Chromosome"/>
</dbReference>
<evidence type="ECO:0000313" key="7">
    <source>
        <dbReference type="EMBL" id="QXQ15521.1"/>
    </source>
</evidence>
<evidence type="ECO:0000256" key="4">
    <source>
        <dbReference type="ARBA" id="ARBA00022679"/>
    </source>
</evidence>
<evidence type="ECO:0000256" key="3">
    <source>
        <dbReference type="ARBA" id="ARBA00022603"/>
    </source>
</evidence>
<dbReference type="PIRSF" id="PIRSF036428">
    <property type="entry name" value="CobL"/>
    <property type="match status" value="1"/>
</dbReference>
<dbReference type="InterPro" id="IPR035996">
    <property type="entry name" value="4pyrrol_Methylase_sf"/>
</dbReference>
<sequence length="404" mass="42986">MIVHVVGIGADGWEGLGLTARAAVAGAEVIFGSERQLDLVPADQTERVAWPSPLLPVLRTLLEQHAGRRICVLASGDPMFYGIGATLARILGPDRLRVLPQASSASLACARLGWQLADLPVVSVVGRPITPASVPFDRYLRLLVLSNDEHTPATLARLMTANGHGNARLTVLEQLGGPREHRLRGIAAEWSHEPGDPLNVVAVENPRQAAADRRSRVPGLPDTAYAHDGQLTKSEVRALTLAALAPAAGELLWDVGAGAGSVAIEWCRVDYGCRAMAFEQDEARAARIEQNAAALGAAQLTVLGAAPTAFADTEDPDAVFIGGGLTTPGVFEGCWSRLRPGGRLVANAVTLESEAVLLRLADEYGGTLRRLEFQHRGPLGGFTVWRPQLPVVQWAVTRDPQRTG</sequence>
<dbReference type="RefSeq" id="WP_066470047.1">
    <property type="nucleotide sequence ID" value="NZ_CBCRUZ010000001.1"/>
</dbReference>
<dbReference type="InterPro" id="IPR014008">
    <property type="entry name" value="Cbl_synth_MTase_CbiT"/>
</dbReference>
<keyword evidence="5" id="KW-0949">S-adenosyl-L-methionine</keyword>
<accession>A0ABX8SDL3</accession>
<feature type="domain" description="Tetrapyrrole methylase" evidence="6">
    <location>
        <begin position="3"/>
        <end position="186"/>
    </location>
</feature>
<evidence type="ECO:0000313" key="8">
    <source>
        <dbReference type="Proteomes" id="UP000887023"/>
    </source>
</evidence>
<dbReference type="InterPro" id="IPR014777">
    <property type="entry name" value="4pyrrole_Mease_sub1"/>
</dbReference>
<evidence type="ECO:0000256" key="1">
    <source>
        <dbReference type="ARBA" id="ARBA00004953"/>
    </source>
</evidence>
<keyword evidence="8" id="KW-1185">Reference proteome</keyword>
<dbReference type="InterPro" id="IPR012818">
    <property type="entry name" value="CbiE"/>
</dbReference>
<dbReference type="Gene3D" id="3.40.50.150">
    <property type="entry name" value="Vaccinia Virus protein VP39"/>
    <property type="match status" value="1"/>
</dbReference>
<keyword evidence="4" id="KW-0808">Transferase</keyword>
<organism evidence="7 8">
    <name type="scientific">Skermania pinensis</name>
    <dbReference type="NCBI Taxonomy" id="39122"/>
    <lineage>
        <taxon>Bacteria</taxon>
        <taxon>Bacillati</taxon>
        <taxon>Actinomycetota</taxon>
        <taxon>Actinomycetes</taxon>
        <taxon>Mycobacteriales</taxon>
        <taxon>Gordoniaceae</taxon>
        <taxon>Skermania</taxon>
    </lineage>
</organism>
<keyword evidence="3" id="KW-0489">Methyltransferase</keyword>
<comment type="pathway">
    <text evidence="1">Cofactor biosynthesis; adenosylcobalamin biosynthesis.</text>
</comment>
<evidence type="ECO:0000256" key="5">
    <source>
        <dbReference type="ARBA" id="ARBA00022691"/>
    </source>
</evidence>
<dbReference type="SUPFAM" id="SSF53335">
    <property type="entry name" value="S-adenosyl-L-methionine-dependent methyltransferases"/>
    <property type="match status" value="1"/>
</dbReference>